<keyword evidence="10" id="KW-1185">Reference proteome</keyword>
<evidence type="ECO:0000259" key="7">
    <source>
        <dbReference type="Pfam" id="PF01232"/>
    </source>
</evidence>
<evidence type="ECO:0000256" key="1">
    <source>
        <dbReference type="ARBA" id="ARBA00006541"/>
    </source>
</evidence>
<dbReference type="InterPro" id="IPR013328">
    <property type="entry name" value="6PGD_dom2"/>
</dbReference>
<dbReference type="PROSITE" id="PS00974">
    <property type="entry name" value="MANNITOL_DHGENASE"/>
    <property type="match status" value="1"/>
</dbReference>
<evidence type="ECO:0000256" key="3">
    <source>
        <dbReference type="ARBA" id="ARBA00023027"/>
    </source>
</evidence>
<dbReference type="Gene3D" id="3.40.50.720">
    <property type="entry name" value="NAD(P)-binding Rossmann-like Domain"/>
    <property type="match status" value="1"/>
</dbReference>
<dbReference type="NCBIfam" id="NF002652">
    <property type="entry name" value="PRK02318.2-5"/>
    <property type="match status" value="1"/>
</dbReference>
<dbReference type="Gene3D" id="1.10.1040.10">
    <property type="entry name" value="N-(1-d-carboxylethyl)-l-norvaline Dehydrogenase, domain 2"/>
    <property type="match status" value="1"/>
</dbReference>
<dbReference type="InterPro" id="IPR023027">
    <property type="entry name" value="Mannitol_DH_CS"/>
</dbReference>
<dbReference type="SUPFAM" id="SSF48179">
    <property type="entry name" value="6-phosphogluconate dehydrogenase C-terminal domain-like"/>
    <property type="match status" value="1"/>
</dbReference>
<protein>
    <recommendedName>
        <fullName evidence="6">Mannitol-1-phosphate 5-dehydrogenase</fullName>
        <ecNumber evidence="6">1.1.1.17</ecNumber>
    </recommendedName>
</protein>
<dbReference type="GO" id="GO:0005829">
    <property type="term" value="C:cytosol"/>
    <property type="evidence" value="ECO:0007669"/>
    <property type="project" value="TreeGrafter"/>
</dbReference>
<dbReference type="PRINTS" id="PR00084">
    <property type="entry name" value="MTLDHDRGNASE"/>
</dbReference>
<evidence type="ECO:0000256" key="4">
    <source>
        <dbReference type="ARBA" id="ARBA00048615"/>
    </source>
</evidence>
<name>A0A4R6BIZ1_9STAP</name>
<reference evidence="9 10" key="1">
    <citation type="submission" date="2019-01" db="EMBL/GenBank/DDBJ databases">
        <title>Draft genome sequences of the type strains of six Macrococcus species.</title>
        <authorList>
            <person name="Mazhar S."/>
            <person name="Altermann E."/>
            <person name="Hill C."/>
            <person name="Mcauliffe O."/>
        </authorList>
    </citation>
    <scope>NUCLEOTIDE SEQUENCE [LARGE SCALE GENOMIC DNA]</scope>
    <source>
        <strain evidence="9 10">CCM4809</strain>
    </source>
</reference>
<comment type="catalytic activity">
    <reaction evidence="5">
        <text>6-phospho-D-gluconate + NADP(+) = D-ribulose 5-phosphate + CO2 + NADPH</text>
        <dbReference type="Rhea" id="RHEA:10116"/>
        <dbReference type="ChEBI" id="CHEBI:16526"/>
        <dbReference type="ChEBI" id="CHEBI:57783"/>
        <dbReference type="ChEBI" id="CHEBI:58121"/>
        <dbReference type="ChEBI" id="CHEBI:58349"/>
        <dbReference type="ChEBI" id="CHEBI:58759"/>
        <dbReference type="EC" id="1.1.1.44"/>
    </reaction>
</comment>
<proteinExistence type="inferred from homology"/>
<evidence type="ECO:0000313" key="9">
    <source>
        <dbReference type="EMBL" id="TDM01629.1"/>
    </source>
</evidence>
<dbReference type="AlphaFoldDB" id="A0A4R6BIZ1"/>
<sequence length="369" mass="41391">MKAVHFGAGNIGRGFIGKVLYDNHYDITFADVSAQIISLINQEGAYDVIIAEEAKTRQHVEDVKGIHSVEQLEALEQAMMEADLITTAVGVNILPIIGKSIASALAKRDASHPVNVVACENAIMATDQLKKAIVEEVGELGEHVHFPNSAVDRIVPIQKQQNPLDVMVEPFFEWVVEKDAWHGKQLEGVKYVSDLHPFIERKLLTVNTGHAFIAYFGKYKGYSTVDEAMKDAEVVEQLRQVLSETSDYLTSKYDFTQEEQAAYVDKIIGRFQNPYLSDDLNRVGRSPLRKISPEDRIIKPLNYLAAEGKPHEGLVNMAAYLLRYNDEHDPEAVNKDNYIQEHGAQAFLTEYAKIDEALSKEITDKYQAL</sequence>
<dbReference type="GO" id="GO:0004616">
    <property type="term" value="F:phosphogluconate dehydrogenase (decarboxylating) activity"/>
    <property type="evidence" value="ECO:0007669"/>
    <property type="project" value="UniProtKB-EC"/>
</dbReference>
<keyword evidence="3 6" id="KW-0520">NAD</keyword>
<dbReference type="InterPro" id="IPR000669">
    <property type="entry name" value="Mannitol_DH"/>
</dbReference>
<comment type="caution">
    <text evidence="9">The sequence shown here is derived from an EMBL/GenBank/DDBJ whole genome shotgun (WGS) entry which is preliminary data.</text>
</comment>
<dbReference type="Proteomes" id="UP000295328">
    <property type="component" value="Unassembled WGS sequence"/>
</dbReference>
<gene>
    <name evidence="6" type="primary">mtlD</name>
    <name evidence="9" type="ORF">ERX37_09045</name>
</gene>
<dbReference type="GO" id="GO:0019592">
    <property type="term" value="P:mannitol catabolic process"/>
    <property type="evidence" value="ECO:0007669"/>
    <property type="project" value="TreeGrafter"/>
</dbReference>
<dbReference type="OrthoDB" id="271711at2"/>
<feature type="binding site" evidence="6">
    <location>
        <begin position="3"/>
        <end position="14"/>
    </location>
    <ligand>
        <name>NAD(+)</name>
        <dbReference type="ChEBI" id="CHEBI:57540"/>
    </ligand>
</feature>
<evidence type="ECO:0000259" key="8">
    <source>
        <dbReference type="Pfam" id="PF08125"/>
    </source>
</evidence>
<dbReference type="NCBIfam" id="NF002645">
    <property type="entry name" value="PRK02318.1-1"/>
    <property type="match status" value="1"/>
</dbReference>
<evidence type="ECO:0000256" key="2">
    <source>
        <dbReference type="ARBA" id="ARBA00023002"/>
    </source>
</evidence>
<dbReference type="NCBIfam" id="NF002647">
    <property type="entry name" value="PRK02318.1-3"/>
    <property type="match status" value="1"/>
</dbReference>
<organism evidence="9 10">
    <name type="scientific">Macrococcus hajekii</name>
    <dbReference type="NCBI Taxonomy" id="198482"/>
    <lineage>
        <taxon>Bacteria</taxon>
        <taxon>Bacillati</taxon>
        <taxon>Bacillota</taxon>
        <taxon>Bacilli</taxon>
        <taxon>Bacillales</taxon>
        <taxon>Staphylococcaceae</taxon>
        <taxon>Macrococcus</taxon>
    </lineage>
</organism>
<dbReference type="InterPro" id="IPR036291">
    <property type="entry name" value="NAD(P)-bd_dom_sf"/>
</dbReference>
<dbReference type="InterPro" id="IPR013118">
    <property type="entry name" value="Mannitol_DH_C"/>
</dbReference>
<feature type="domain" description="Mannitol dehydrogenase C-terminal" evidence="8">
    <location>
        <begin position="194"/>
        <end position="360"/>
    </location>
</feature>
<dbReference type="GO" id="GO:0008926">
    <property type="term" value="F:mannitol-1-phosphate 5-dehydrogenase activity"/>
    <property type="evidence" value="ECO:0007669"/>
    <property type="project" value="UniProtKB-UniRule"/>
</dbReference>
<dbReference type="EC" id="1.1.1.17" evidence="6"/>
<comment type="similarity">
    <text evidence="1 6">Belongs to the mannitol dehydrogenase family.</text>
</comment>
<evidence type="ECO:0000256" key="5">
    <source>
        <dbReference type="ARBA" id="ARBA00048640"/>
    </source>
</evidence>
<dbReference type="InterPro" id="IPR013131">
    <property type="entry name" value="Mannitol_DH_N"/>
</dbReference>
<evidence type="ECO:0000256" key="6">
    <source>
        <dbReference type="HAMAP-Rule" id="MF_00196"/>
    </source>
</evidence>
<dbReference type="PANTHER" id="PTHR30524">
    <property type="entry name" value="MANNITOL-1-PHOSPHATE 5-DEHYDROGENASE"/>
    <property type="match status" value="1"/>
</dbReference>
<dbReference type="PANTHER" id="PTHR30524:SF0">
    <property type="entry name" value="ALTRONATE OXIDOREDUCTASE-RELATED"/>
    <property type="match status" value="1"/>
</dbReference>
<feature type="domain" description="Mannitol dehydrogenase N-terminal" evidence="7">
    <location>
        <begin position="1"/>
        <end position="185"/>
    </location>
</feature>
<evidence type="ECO:0000313" key="10">
    <source>
        <dbReference type="Proteomes" id="UP000295328"/>
    </source>
</evidence>
<dbReference type="Pfam" id="PF08125">
    <property type="entry name" value="Mannitol_dh_C"/>
    <property type="match status" value="1"/>
</dbReference>
<dbReference type="EMBL" id="SCWE01000003">
    <property type="protein sequence ID" value="TDM01629.1"/>
    <property type="molecule type" value="Genomic_DNA"/>
</dbReference>
<accession>A0A4R6BIZ1</accession>
<dbReference type="SUPFAM" id="SSF51735">
    <property type="entry name" value="NAD(P)-binding Rossmann-fold domains"/>
    <property type="match status" value="1"/>
</dbReference>
<keyword evidence="2 6" id="KW-0560">Oxidoreductase</keyword>
<comment type="catalytic activity">
    <reaction evidence="4 6">
        <text>D-mannitol 1-phosphate + NAD(+) = beta-D-fructose 6-phosphate + NADH + H(+)</text>
        <dbReference type="Rhea" id="RHEA:19661"/>
        <dbReference type="ChEBI" id="CHEBI:15378"/>
        <dbReference type="ChEBI" id="CHEBI:57540"/>
        <dbReference type="ChEBI" id="CHEBI:57634"/>
        <dbReference type="ChEBI" id="CHEBI:57945"/>
        <dbReference type="ChEBI" id="CHEBI:61381"/>
        <dbReference type="EC" id="1.1.1.17"/>
    </reaction>
</comment>
<dbReference type="HAMAP" id="MF_00196">
    <property type="entry name" value="Mannitol_dehydrog"/>
    <property type="match status" value="1"/>
</dbReference>
<dbReference type="RefSeq" id="WP_133430351.1">
    <property type="nucleotide sequence ID" value="NZ_BMCC01000001.1"/>
</dbReference>
<dbReference type="InterPro" id="IPR023028">
    <property type="entry name" value="Mannitol_1_phos_5_DH"/>
</dbReference>
<dbReference type="Pfam" id="PF01232">
    <property type="entry name" value="Mannitol_dh"/>
    <property type="match status" value="1"/>
</dbReference>
<dbReference type="InterPro" id="IPR008927">
    <property type="entry name" value="6-PGluconate_DH-like_C_sf"/>
</dbReference>